<evidence type="ECO:0000256" key="1">
    <source>
        <dbReference type="SAM" id="MobiDB-lite"/>
    </source>
</evidence>
<dbReference type="Proteomes" id="UP000602510">
    <property type="component" value="Unassembled WGS sequence"/>
</dbReference>
<proteinExistence type="predicted"/>
<accession>A0A833S0B2</accession>
<dbReference type="GO" id="GO:0004722">
    <property type="term" value="F:protein serine/threonine phosphatase activity"/>
    <property type="evidence" value="ECO:0007669"/>
    <property type="project" value="InterPro"/>
</dbReference>
<comment type="caution">
    <text evidence="3">The sequence shown here is derived from an EMBL/GenBank/DDBJ whole genome shotgun (WGS) entry which is preliminary data.</text>
</comment>
<evidence type="ECO:0000313" key="3">
    <source>
        <dbReference type="EMBL" id="KAF4036927.1"/>
    </source>
</evidence>
<reference evidence="3" key="1">
    <citation type="submission" date="2020-04" db="EMBL/GenBank/DDBJ databases">
        <title>Hybrid Assembly of Korean Phytophthora infestans isolates.</title>
        <authorList>
            <person name="Prokchorchik M."/>
            <person name="Lee Y."/>
            <person name="Seo J."/>
            <person name="Cho J.-H."/>
            <person name="Park Y.-E."/>
            <person name="Jang D.-C."/>
            <person name="Im J.-S."/>
            <person name="Choi J.-G."/>
            <person name="Park H.-J."/>
            <person name="Lee G.-B."/>
            <person name="Lee Y.-G."/>
            <person name="Hong S.-Y."/>
            <person name="Cho K."/>
            <person name="Sohn K.H."/>
        </authorList>
    </citation>
    <scope>NUCLEOTIDE SEQUENCE</scope>
    <source>
        <strain evidence="3">KR_1_A1</strain>
    </source>
</reference>
<dbReference type="Pfam" id="PF00481">
    <property type="entry name" value="PP2C"/>
    <property type="match status" value="1"/>
</dbReference>
<dbReference type="InterPro" id="IPR001932">
    <property type="entry name" value="PPM-type_phosphatase-like_dom"/>
</dbReference>
<feature type="compositionally biased region" description="Basic and acidic residues" evidence="1">
    <location>
        <begin position="1"/>
        <end position="10"/>
    </location>
</feature>
<dbReference type="PROSITE" id="PS51746">
    <property type="entry name" value="PPM_2"/>
    <property type="match status" value="1"/>
</dbReference>
<dbReference type="EMBL" id="WSZM01000257">
    <property type="protein sequence ID" value="KAF4036927.1"/>
    <property type="molecule type" value="Genomic_DNA"/>
</dbReference>
<organism evidence="3 4">
    <name type="scientific">Phytophthora infestans</name>
    <name type="common">Potato late blight agent</name>
    <name type="synonym">Botrytis infestans</name>
    <dbReference type="NCBI Taxonomy" id="4787"/>
    <lineage>
        <taxon>Eukaryota</taxon>
        <taxon>Sar</taxon>
        <taxon>Stramenopiles</taxon>
        <taxon>Oomycota</taxon>
        <taxon>Peronosporomycetes</taxon>
        <taxon>Peronosporales</taxon>
        <taxon>Peronosporaceae</taxon>
        <taxon>Phytophthora</taxon>
    </lineage>
</organism>
<dbReference type="Gene3D" id="3.60.40.10">
    <property type="entry name" value="PPM-type phosphatase domain"/>
    <property type="match status" value="1"/>
</dbReference>
<sequence>MDTSTSKERSVSATGSTKDRAGDNDKVLHEHGQATSKSGDAVGADIYSKTNGIRLLDVASLSKRGYCNEDRIVVDTDENLHLFAVIDGHNSARAANFLVENLSKTLTEVYDNGFDHAKLCEAMEELDRMFCALDTPPWNIGGACVLVVLMYVDPNTDAPQKVVLNIGDCRAIIREAPESIAGKNEAEDEPSPAASVVALSEDHCASNEKEMARALRSGAKILGNRIAGILQPFRVIGDADLKGPDKKDWVIPTPEIHQSELLVGRSILVIASDGVWTVLDNDCVMKLAFKEIGANGSAKSAAEAIVGEAVKKHSKDDISVIVVSV</sequence>
<dbReference type="PANTHER" id="PTHR47992">
    <property type="entry name" value="PROTEIN PHOSPHATASE"/>
    <property type="match status" value="1"/>
</dbReference>
<gene>
    <name evidence="3" type="ORF">GN244_ATG11019</name>
</gene>
<feature type="domain" description="PPM-type phosphatase" evidence="2">
    <location>
        <begin position="55"/>
        <end position="325"/>
    </location>
</feature>
<dbReference type="SUPFAM" id="SSF81606">
    <property type="entry name" value="PP2C-like"/>
    <property type="match status" value="1"/>
</dbReference>
<dbReference type="CDD" id="cd00143">
    <property type="entry name" value="PP2Cc"/>
    <property type="match status" value="1"/>
</dbReference>
<dbReference type="SMART" id="SM00332">
    <property type="entry name" value="PP2Cc"/>
    <property type="match status" value="1"/>
</dbReference>
<dbReference type="InterPro" id="IPR036457">
    <property type="entry name" value="PPM-type-like_dom_sf"/>
</dbReference>
<dbReference type="AlphaFoldDB" id="A0A833S0B2"/>
<name>A0A833S0B2_PHYIN</name>
<feature type="region of interest" description="Disordered" evidence="1">
    <location>
        <begin position="1"/>
        <end position="25"/>
    </location>
</feature>
<keyword evidence="4" id="KW-1185">Reference proteome</keyword>
<evidence type="ECO:0000313" key="4">
    <source>
        <dbReference type="Proteomes" id="UP000602510"/>
    </source>
</evidence>
<evidence type="ECO:0000259" key="2">
    <source>
        <dbReference type="PROSITE" id="PS51746"/>
    </source>
</evidence>
<protein>
    <submittedName>
        <fullName evidence="3">Protein phosphatase 2C</fullName>
    </submittedName>
</protein>
<dbReference type="InterPro" id="IPR015655">
    <property type="entry name" value="PP2C"/>
</dbReference>